<protein>
    <submittedName>
        <fullName evidence="1">Uncharacterized protein</fullName>
    </submittedName>
</protein>
<dbReference type="Proteomes" id="UP000252558">
    <property type="component" value="Unassembled WGS sequence"/>
</dbReference>
<name>A0A368N871_9GAMM</name>
<evidence type="ECO:0000313" key="2">
    <source>
        <dbReference type="Proteomes" id="UP000252558"/>
    </source>
</evidence>
<proteinExistence type="predicted"/>
<dbReference type="AlphaFoldDB" id="A0A368N871"/>
<comment type="caution">
    <text evidence="1">The sequence shown here is derived from an EMBL/GenBank/DDBJ whole genome shotgun (WGS) entry which is preliminary data.</text>
</comment>
<accession>A0A368N871</accession>
<keyword evidence="2" id="KW-1185">Reference proteome</keyword>
<reference evidence="1 2" key="1">
    <citation type="submission" date="2018-07" db="EMBL/GenBank/DDBJ databases">
        <title>Corallincola holothuriorum sp. nov., a new facultative anaerobe isolated from sea cucumber Apostichopus japonicus.</title>
        <authorList>
            <person name="Xia H."/>
        </authorList>
    </citation>
    <scope>NUCLEOTIDE SEQUENCE [LARGE SCALE GENOMIC DNA]</scope>
    <source>
        <strain evidence="1 2">C4</strain>
    </source>
</reference>
<sequence length="62" mass="7153">MFELDQTYKSPISFFFVSVADYFIKRSFDEVLITLICTGSIGHRIMRVKSLNEVNSGNQEET</sequence>
<organism evidence="1 2">
    <name type="scientific">Corallincola holothuriorum</name>
    <dbReference type="NCBI Taxonomy" id="2282215"/>
    <lineage>
        <taxon>Bacteria</taxon>
        <taxon>Pseudomonadati</taxon>
        <taxon>Pseudomonadota</taxon>
        <taxon>Gammaproteobacteria</taxon>
        <taxon>Alteromonadales</taxon>
        <taxon>Psychromonadaceae</taxon>
        <taxon>Corallincola</taxon>
    </lineage>
</organism>
<evidence type="ECO:0000313" key="1">
    <source>
        <dbReference type="EMBL" id="RCU45755.1"/>
    </source>
</evidence>
<dbReference type="EMBL" id="QPID01000009">
    <property type="protein sequence ID" value="RCU45755.1"/>
    <property type="molecule type" value="Genomic_DNA"/>
</dbReference>
<gene>
    <name evidence="1" type="ORF">DU002_14970</name>
</gene>